<comment type="caution">
    <text evidence="1">Lacks conserved residue(s) required for the propagation of feature annotation.</text>
</comment>
<comment type="caution">
    <text evidence="2">The sequence shown here is derived from an EMBL/GenBank/DDBJ whole genome shotgun (WGS) entry which is preliminary data.</text>
</comment>
<comment type="subunit">
    <text evidence="1">Homopentamer.</text>
</comment>
<proteinExistence type="inferred from homology"/>
<evidence type="ECO:0000313" key="2">
    <source>
        <dbReference type="EMBL" id="MBW2961616.1"/>
    </source>
</evidence>
<comment type="function">
    <text evidence="1">Channel that opens in response to stretch forces in the membrane lipid bilayer. May participate in the regulation of osmotic pressure changes within the cell.</text>
</comment>
<gene>
    <name evidence="1 2" type="primary">mscL</name>
    <name evidence="2" type="ORF">KW502_07375</name>
</gene>
<keyword evidence="1" id="KW-0472">Membrane</keyword>
<comment type="similarity">
    <text evidence="1">Belongs to the MscL family.</text>
</comment>
<feature type="transmembrane region" description="Helical" evidence="1">
    <location>
        <begin position="85"/>
        <end position="103"/>
    </location>
</feature>
<organism evidence="2 3">
    <name type="scientific">Mesonia aestuariivivens</name>
    <dbReference type="NCBI Taxonomy" id="2796128"/>
    <lineage>
        <taxon>Bacteria</taxon>
        <taxon>Pseudomonadati</taxon>
        <taxon>Bacteroidota</taxon>
        <taxon>Flavobacteriia</taxon>
        <taxon>Flavobacteriales</taxon>
        <taxon>Flavobacteriaceae</taxon>
        <taxon>Mesonia</taxon>
    </lineage>
</organism>
<dbReference type="InterPro" id="IPR001185">
    <property type="entry name" value="MS_channel"/>
</dbReference>
<dbReference type="InterPro" id="IPR037673">
    <property type="entry name" value="MSC/AndL"/>
</dbReference>
<dbReference type="RefSeq" id="WP_219039906.1">
    <property type="nucleotide sequence ID" value="NZ_JAHWDF010000006.1"/>
</dbReference>
<comment type="subcellular location">
    <subcellularLocation>
        <location evidence="1">Cell membrane</location>
        <topology evidence="1">Multi-pass membrane protein</topology>
    </subcellularLocation>
</comment>
<dbReference type="PANTHER" id="PTHR30266:SF2">
    <property type="entry name" value="LARGE-CONDUCTANCE MECHANOSENSITIVE CHANNEL"/>
    <property type="match status" value="1"/>
</dbReference>
<keyword evidence="1" id="KW-1003">Cell membrane</keyword>
<keyword evidence="1" id="KW-0406">Ion transport</keyword>
<keyword evidence="1" id="KW-1133">Transmembrane helix</keyword>
<keyword evidence="1" id="KW-0812">Transmembrane</keyword>
<dbReference type="NCBIfam" id="TIGR00220">
    <property type="entry name" value="mscL"/>
    <property type="match status" value="1"/>
</dbReference>
<dbReference type="Proteomes" id="UP000719267">
    <property type="component" value="Unassembled WGS sequence"/>
</dbReference>
<keyword evidence="1" id="KW-0813">Transport</keyword>
<reference evidence="2 3" key="1">
    <citation type="submission" date="2021-07" db="EMBL/GenBank/DDBJ databases">
        <title>Mesonia aestuariivivens sp. nov., isolated from a tidal flat.</title>
        <authorList>
            <person name="Kim Y.-O."/>
            <person name="Yoon J.-H."/>
        </authorList>
    </citation>
    <scope>NUCLEOTIDE SEQUENCE [LARGE SCALE GENOMIC DNA]</scope>
    <source>
        <strain evidence="2 3">JHPTF-M18</strain>
    </source>
</reference>
<name>A0ABS6W266_9FLAO</name>
<dbReference type="HAMAP" id="MF_00115">
    <property type="entry name" value="MscL"/>
    <property type="match status" value="1"/>
</dbReference>
<keyword evidence="1" id="KW-0407">Ion channel</keyword>
<protein>
    <recommendedName>
        <fullName evidence="1">Large-conductance mechanosensitive channel</fullName>
    </recommendedName>
</protein>
<accession>A0ABS6W266</accession>
<dbReference type="PANTHER" id="PTHR30266">
    <property type="entry name" value="MECHANOSENSITIVE CHANNEL MSCL"/>
    <property type="match status" value="1"/>
</dbReference>
<evidence type="ECO:0000256" key="1">
    <source>
        <dbReference type="HAMAP-Rule" id="MF_00115"/>
    </source>
</evidence>
<sequence>MSFFSDFKKFLMKGDIVALATAVVIGAAFKTIVDSVVKDVITPIIGLLTGGIDFTKKFIALDGNTYESLEVAREAKAAVITYGNLIQAFINFIIVGLFIFLFLKAYEKTKQKEDPKPVAAPKGPTQEELLAEIRDELKRQNTAS</sequence>
<dbReference type="Pfam" id="PF01741">
    <property type="entry name" value="MscL"/>
    <property type="match status" value="1"/>
</dbReference>
<keyword evidence="3" id="KW-1185">Reference proteome</keyword>
<evidence type="ECO:0000313" key="3">
    <source>
        <dbReference type="Proteomes" id="UP000719267"/>
    </source>
</evidence>
<dbReference type="EMBL" id="JAHWDF010000006">
    <property type="protein sequence ID" value="MBW2961616.1"/>
    <property type="molecule type" value="Genomic_DNA"/>
</dbReference>